<evidence type="ECO:0000313" key="2">
    <source>
        <dbReference type="Proteomes" id="UP000566819"/>
    </source>
</evidence>
<proteinExistence type="predicted"/>
<accession>A0A8H4RRF9</accession>
<evidence type="ECO:0000313" key="1">
    <source>
        <dbReference type="EMBL" id="KAF4633978.1"/>
    </source>
</evidence>
<sequence length="105" mass="11800">MKALIAASAQEKEEEIAKLCRDTRTSRYEILNRAVASMIAFNLPGHALERILYKVPYKTTIMVVPLLQEKIPREEKESLSASIEDFLVAEDNPSSLADEEGDFDS</sequence>
<comment type="caution">
    <text evidence="1">The sequence shown here is derived from an EMBL/GenBank/DDBJ whole genome shotgun (WGS) entry which is preliminary data.</text>
</comment>
<dbReference type="AlphaFoldDB" id="A0A8H4RRF9"/>
<dbReference type="EMBL" id="JAAMPI010000217">
    <property type="protein sequence ID" value="KAF4633978.1"/>
    <property type="molecule type" value="Genomic_DNA"/>
</dbReference>
<gene>
    <name evidence="1" type="ORF">G7Y89_g4128</name>
</gene>
<name>A0A8H4RRF9_9HELO</name>
<reference evidence="1 2" key="1">
    <citation type="submission" date="2020-03" db="EMBL/GenBank/DDBJ databases">
        <title>Draft Genome Sequence of Cudoniella acicularis.</title>
        <authorList>
            <person name="Buettner E."/>
            <person name="Kellner H."/>
        </authorList>
    </citation>
    <scope>NUCLEOTIDE SEQUENCE [LARGE SCALE GENOMIC DNA]</scope>
    <source>
        <strain evidence="1 2">DSM 108380</strain>
    </source>
</reference>
<organism evidence="1 2">
    <name type="scientific">Cudoniella acicularis</name>
    <dbReference type="NCBI Taxonomy" id="354080"/>
    <lineage>
        <taxon>Eukaryota</taxon>
        <taxon>Fungi</taxon>
        <taxon>Dikarya</taxon>
        <taxon>Ascomycota</taxon>
        <taxon>Pezizomycotina</taxon>
        <taxon>Leotiomycetes</taxon>
        <taxon>Helotiales</taxon>
        <taxon>Tricladiaceae</taxon>
        <taxon>Cudoniella</taxon>
    </lineage>
</organism>
<protein>
    <submittedName>
        <fullName evidence="1">Uncharacterized protein</fullName>
    </submittedName>
</protein>
<dbReference type="Proteomes" id="UP000566819">
    <property type="component" value="Unassembled WGS sequence"/>
</dbReference>
<keyword evidence="2" id="KW-1185">Reference proteome</keyword>